<dbReference type="HOGENOM" id="CLU_006909_8_1_1"/>
<keyword evidence="8" id="KW-1185">Reference proteome</keyword>
<keyword evidence="6" id="KW-0175">Coiled coil</keyword>
<dbReference type="PRINTS" id="PR00370">
    <property type="entry name" value="FMOXYGENASE"/>
</dbReference>
<dbReference type="eggNOG" id="KOG1399">
    <property type="taxonomic scope" value="Eukaryota"/>
</dbReference>
<dbReference type="GO" id="GO:0050661">
    <property type="term" value="F:NADP binding"/>
    <property type="evidence" value="ECO:0007669"/>
    <property type="project" value="InterPro"/>
</dbReference>
<gene>
    <name evidence="7" type="ORF">PFICI_11648</name>
</gene>
<evidence type="ECO:0000313" key="8">
    <source>
        <dbReference type="Proteomes" id="UP000030651"/>
    </source>
</evidence>
<dbReference type="InterPro" id="IPR050346">
    <property type="entry name" value="FMO-like"/>
</dbReference>
<protein>
    <submittedName>
        <fullName evidence="7">Uncharacterized protein</fullName>
    </submittedName>
</protein>
<organism evidence="7 8">
    <name type="scientific">Pestalotiopsis fici (strain W106-1 / CGMCC3.15140)</name>
    <dbReference type="NCBI Taxonomy" id="1229662"/>
    <lineage>
        <taxon>Eukaryota</taxon>
        <taxon>Fungi</taxon>
        <taxon>Dikarya</taxon>
        <taxon>Ascomycota</taxon>
        <taxon>Pezizomycotina</taxon>
        <taxon>Sordariomycetes</taxon>
        <taxon>Xylariomycetidae</taxon>
        <taxon>Amphisphaeriales</taxon>
        <taxon>Sporocadaceae</taxon>
        <taxon>Pestalotiopsis</taxon>
    </lineage>
</organism>
<dbReference type="InterPro" id="IPR036188">
    <property type="entry name" value="FAD/NAD-bd_sf"/>
</dbReference>
<proteinExistence type="inferred from homology"/>
<dbReference type="InterPro" id="IPR000960">
    <property type="entry name" value="Flavin_mOase"/>
</dbReference>
<evidence type="ECO:0000256" key="2">
    <source>
        <dbReference type="ARBA" id="ARBA00022630"/>
    </source>
</evidence>
<sequence>MAAVEKVAVIGAGALGLMATKQLTEDGFDVTGFEARPYLGGLWKDTDDSSISVHPTTIFNTSKYRAATSDFPFPESAGVYPTAAQIHAYLNAYADHFDLRRKIRVGHRVRHIVRREREEGGESAGGIWEIKVKDVQSGQETTNFFDRVCVATGSFITPRWPKLAGLDKFAGSVHHSIDFHGSAPFKDHNVLVLGIHATAQDVTNALSETAKQVYLSHRHGLTLLPRYNDTGTPFDVALGLPVMLFMIFMERTLPRFWTWVLDRMVGSISRKSFPAIPEHWGLSPAPSMAVSTPLMADTLWTFLESGFAKPVPAVKEITGPKTVILTDGQVLEDIDSIIYCTGYHFNMPEDLIPRAAEGSLAYDPYPNGPGHNPHLYMNIFPMNDDPQIRTSLAFLGHAATNYPGFVQFELQAMAVSQVWKGRSSLPPRPKMLEWFRNHTSWRQMMAKRHHVPEAGHTFYPAMIPQAELIPWLDEMAGTGVFDTFGGWFNGLFNPSTWKLWWQDRELYNLCTKKLLCPAIFRAIDTGKREALGYEAVKEILRSQNASLERSIKAKQEEMALKDQKKKA</sequence>
<dbReference type="GO" id="GO:0050660">
    <property type="term" value="F:flavin adenine dinucleotide binding"/>
    <property type="evidence" value="ECO:0007669"/>
    <property type="project" value="InterPro"/>
</dbReference>
<accession>W3WTV7</accession>
<reference evidence="8" key="1">
    <citation type="journal article" date="2015" name="BMC Genomics">
        <title>Genomic and transcriptomic analysis of the endophytic fungus Pestalotiopsis fici reveals its lifestyle and high potential for synthesis of natural products.</title>
        <authorList>
            <person name="Wang X."/>
            <person name="Zhang X."/>
            <person name="Liu L."/>
            <person name="Xiang M."/>
            <person name="Wang W."/>
            <person name="Sun X."/>
            <person name="Che Y."/>
            <person name="Guo L."/>
            <person name="Liu G."/>
            <person name="Guo L."/>
            <person name="Wang C."/>
            <person name="Yin W.B."/>
            <person name="Stadler M."/>
            <person name="Zhang X."/>
            <person name="Liu X."/>
        </authorList>
    </citation>
    <scope>NUCLEOTIDE SEQUENCE [LARGE SCALE GENOMIC DNA]</scope>
    <source>
        <strain evidence="8">W106-1 / CGMCC3.15140</strain>
    </source>
</reference>
<dbReference type="OMA" id="IDTCMMA"/>
<dbReference type="SUPFAM" id="SSF51905">
    <property type="entry name" value="FAD/NAD(P)-binding domain"/>
    <property type="match status" value="2"/>
</dbReference>
<name>W3WTV7_PESFW</name>
<dbReference type="OrthoDB" id="66881at2759"/>
<keyword evidence="2" id="KW-0285">Flavoprotein</keyword>
<dbReference type="InParanoid" id="W3WTV7"/>
<dbReference type="GO" id="GO:0004499">
    <property type="term" value="F:N,N-dimethylaniline monooxygenase activity"/>
    <property type="evidence" value="ECO:0007669"/>
    <property type="project" value="InterPro"/>
</dbReference>
<dbReference type="EMBL" id="KI912117">
    <property type="protein sequence ID" value="ETS76261.1"/>
    <property type="molecule type" value="Genomic_DNA"/>
</dbReference>
<evidence type="ECO:0000256" key="1">
    <source>
        <dbReference type="ARBA" id="ARBA00009183"/>
    </source>
</evidence>
<dbReference type="Gene3D" id="3.50.50.60">
    <property type="entry name" value="FAD/NAD(P)-binding domain"/>
    <property type="match status" value="1"/>
</dbReference>
<dbReference type="Proteomes" id="UP000030651">
    <property type="component" value="Unassembled WGS sequence"/>
</dbReference>
<feature type="coiled-coil region" evidence="6">
    <location>
        <begin position="537"/>
        <end position="564"/>
    </location>
</feature>
<dbReference type="AlphaFoldDB" id="W3WTV7"/>
<evidence type="ECO:0000256" key="5">
    <source>
        <dbReference type="ARBA" id="ARBA00023002"/>
    </source>
</evidence>
<evidence type="ECO:0000256" key="4">
    <source>
        <dbReference type="ARBA" id="ARBA00022857"/>
    </source>
</evidence>
<keyword evidence="3" id="KW-0274">FAD</keyword>
<evidence type="ECO:0000256" key="6">
    <source>
        <dbReference type="SAM" id="Coils"/>
    </source>
</evidence>
<dbReference type="RefSeq" id="XP_007838420.1">
    <property type="nucleotide sequence ID" value="XM_007840229.1"/>
</dbReference>
<keyword evidence="5" id="KW-0560">Oxidoreductase</keyword>
<evidence type="ECO:0000313" key="7">
    <source>
        <dbReference type="EMBL" id="ETS76261.1"/>
    </source>
</evidence>
<dbReference type="InterPro" id="IPR020946">
    <property type="entry name" value="Flavin_mOase-like"/>
</dbReference>
<dbReference type="KEGG" id="pfy:PFICI_11648"/>
<evidence type="ECO:0000256" key="3">
    <source>
        <dbReference type="ARBA" id="ARBA00022827"/>
    </source>
</evidence>
<dbReference type="PANTHER" id="PTHR23023">
    <property type="entry name" value="DIMETHYLANILINE MONOOXYGENASE"/>
    <property type="match status" value="1"/>
</dbReference>
<keyword evidence="4" id="KW-0521">NADP</keyword>
<comment type="similarity">
    <text evidence="1">Belongs to the FMO family.</text>
</comment>
<dbReference type="GeneID" id="19276661"/>
<dbReference type="Pfam" id="PF00743">
    <property type="entry name" value="FMO-like"/>
    <property type="match status" value="1"/>
</dbReference>